<sequence length="1043" mass="115366">MMDESLYLTNIRLTQFRSFAKLDIDLPAEPSVLIVHGSNGLGKSSLFDALEWTLTDKIDHYRDVNGVKKAGKYLCRWREGDDGPTSAAITFCDGSSIERMLSSADATQSTRGGNVEDIGAFLRAPTWDQTIQSLQHYLMLTHFLGQSTLSRLTHRTSAERFDILKEAAQSREIEQLAITLHGRGNTTASKAFTRRIDYLEKEVGRLDELLAQEAELWEGTLAAGALDPTGAAALGQMILVEIDAARAELALGPMARQTTGAMNHSELTTIWNEGQAQVRDREAQLRRAGQLIEGWGRRTTLLAETEAALEKTQTEQMQLAARLQQLVAARIDQQLVATQALEVQAATVARFNLLSTLRAAVDHYRKLRDTVAEALAKMETAETSHLAAEREASSLDRRGAIVTRLRVDFDRVTTELGEAHRQRDRCKHWLDRAERLDQLRRILNDYRASSPDLERTVRELEISEEGARSREAAQREALRHLQEVTGAISQAVTTIATRLPEDACDCPVCATHFDDPSHLRERVSGAAERLAPLLVAQEQHVFQVIEEREALTAKLADQRAVLAQVTNTEERIAVEAAANADLEAVFGVEGTLDVAMVTRLRDDALRVADRLSWRLRRLEYWRHRLNDVSGTPLPQALAGAIKRRDELARVKESASRRADLARRATDAALADVVAHEGMLGLDAGAPDHEHQGAYIVGETARAQAQADADQATKTLAETDAALSEASTQEASLTARIADLALRVADYREAFGDDRRAWVELGFTGAQPNQAEVDGSKTALVRAIERLDRAQDMMRRLADGAAAWARQETHRSALERLREAIDGAPNSNRDQIRTAAETVADTQRRLKEATTKTKSIARAASFDILDQVADFNAAYIEPLDDLMKQINLAILCDPRVGIDLQVKNKKIEQVAYKTGEVPAAMGDIDPALVHSEGQMAALGVSMLTAASLTYPWSRWRALILDDPLQHNDAIHASAFADLMGNIVRDRRYQLLLSTHDVAQAEFLRRKFDSRQIPCTLLNLLGTGREGVEWTLRPPRTAIPNVAVG</sequence>
<feature type="coiled-coil region" evidence="1">
    <location>
        <begin position="302"/>
        <end position="329"/>
    </location>
</feature>
<dbReference type="EMBL" id="JAQQDR010000005">
    <property type="protein sequence ID" value="MFM0239786.1"/>
    <property type="molecule type" value="Genomic_DNA"/>
</dbReference>
<feature type="domain" description="Rad50/SbcC-type AAA" evidence="2">
    <location>
        <begin position="11"/>
        <end position="178"/>
    </location>
</feature>
<dbReference type="PANTHER" id="PTHR32114">
    <property type="entry name" value="ABC TRANSPORTER ABCH.3"/>
    <property type="match status" value="1"/>
</dbReference>
<evidence type="ECO:0000313" key="4">
    <source>
        <dbReference type="Proteomes" id="UP001629274"/>
    </source>
</evidence>
<dbReference type="RefSeq" id="WP_408263464.1">
    <property type="nucleotide sequence ID" value="NZ_JAQQCK010000012.1"/>
</dbReference>
<dbReference type="Pfam" id="PF13476">
    <property type="entry name" value="AAA_23"/>
    <property type="match status" value="1"/>
</dbReference>
<dbReference type="InterPro" id="IPR038729">
    <property type="entry name" value="Rad50/SbcC_AAA"/>
</dbReference>
<feature type="coiled-coil region" evidence="1">
    <location>
        <begin position="364"/>
        <end position="391"/>
    </location>
</feature>
<keyword evidence="4" id="KW-1185">Reference proteome</keyword>
<keyword evidence="1" id="KW-0175">Coiled coil</keyword>
<proteinExistence type="predicted"/>
<evidence type="ECO:0000259" key="2">
    <source>
        <dbReference type="Pfam" id="PF13476"/>
    </source>
</evidence>
<accession>A0ABW9BGQ2</accession>
<gene>
    <name evidence="3" type="ORF">PQR03_16790</name>
</gene>
<comment type="caution">
    <text evidence="3">The sequence shown here is derived from an EMBL/GenBank/DDBJ whole genome shotgun (WGS) entry which is preliminary data.</text>
</comment>
<evidence type="ECO:0000256" key="1">
    <source>
        <dbReference type="SAM" id="Coils"/>
    </source>
</evidence>
<dbReference type="PANTHER" id="PTHR32114:SF2">
    <property type="entry name" value="ABC TRANSPORTER ABCH.3"/>
    <property type="match status" value="1"/>
</dbReference>
<evidence type="ECO:0000313" key="3">
    <source>
        <dbReference type="EMBL" id="MFM0239786.1"/>
    </source>
</evidence>
<dbReference type="SUPFAM" id="SSF52540">
    <property type="entry name" value="P-loop containing nucleoside triphosphate hydrolases"/>
    <property type="match status" value="2"/>
</dbReference>
<name>A0ABW9BGQ2_9BURK</name>
<protein>
    <submittedName>
        <fullName evidence="3">AAA family ATPase</fullName>
    </submittedName>
</protein>
<organism evidence="3 4">
    <name type="scientific">Paraburkholderia phytofirmans</name>
    <dbReference type="NCBI Taxonomy" id="261302"/>
    <lineage>
        <taxon>Bacteria</taxon>
        <taxon>Pseudomonadati</taxon>
        <taxon>Pseudomonadota</taxon>
        <taxon>Betaproteobacteria</taxon>
        <taxon>Burkholderiales</taxon>
        <taxon>Burkholderiaceae</taxon>
        <taxon>Paraburkholderia</taxon>
    </lineage>
</organism>
<dbReference type="Gene3D" id="3.40.50.300">
    <property type="entry name" value="P-loop containing nucleotide triphosphate hydrolases"/>
    <property type="match status" value="2"/>
</dbReference>
<dbReference type="Proteomes" id="UP001629274">
    <property type="component" value="Unassembled WGS sequence"/>
</dbReference>
<dbReference type="InterPro" id="IPR027417">
    <property type="entry name" value="P-loop_NTPase"/>
</dbReference>
<reference evidence="3 4" key="1">
    <citation type="journal article" date="2024" name="Chem. Sci.">
        <title>Discovery of megapolipeptins by genome mining of a Burkholderiales bacteria collection.</title>
        <authorList>
            <person name="Paulo B.S."/>
            <person name="Recchia M.J.J."/>
            <person name="Lee S."/>
            <person name="Fergusson C.H."/>
            <person name="Romanowski S.B."/>
            <person name="Hernandez A."/>
            <person name="Krull N."/>
            <person name="Liu D.Y."/>
            <person name="Cavanagh H."/>
            <person name="Bos A."/>
            <person name="Gray C.A."/>
            <person name="Murphy B.T."/>
            <person name="Linington R.G."/>
            <person name="Eustaquio A.S."/>
        </authorList>
    </citation>
    <scope>NUCLEOTIDE SEQUENCE [LARGE SCALE GENOMIC DNA]</scope>
    <source>
        <strain evidence="3 4">RL17-351-BIE-A</strain>
    </source>
</reference>